<comment type="caution">
    <text evidence="1">The sequence shown here is derived from an EMBL/GenBank/DDBJ whole genome shotgun (WGS) entry which is preliminary data.</text>
</comment>
<sequence length="84" mass="9976">MPDKGLYPRTYPTKPLSIPIFNEAAIVYYYYHVHENPGKKSDSPPVDVFELVTNDIFFINLQHYLHVYRQKKSQLLILNQFPTY</sequence>
<dbReference type="Proteomes" id="UP000234323">
    <property type="component" value="Unassembled WGS sequence"/>
</dbReference>
<name>A0A2I1HR27_9GLOM</name>
<protein>
    <submittedName>
        <fullName evidence="1">Uncharacterized protein</fullName>
    </submittedName>
</protein>
<dbReference type="AlphaFoldDB" id="A0A2I1HR27"/>
<keyword evidence="2" id="KW-1185">Reference proteome</keyword>
<accession>A0A2I1HR27</accession>
<organism evidence="1 2">
    <name type="scientific">Rhizophagus irregularis</name>
    <dbReference type="NCBI Taxonomy" id="588596"/>
    <lineage>
        <taxon>Eukaryota</taxon>
        <taxon>Fungi</taxon>
        <taxon>Fungi incertae sedis</taxon>
        <taxon>Mucoromycota</taxon>
        <taxon>Glomeromycotina</taxon>
        <taxon>Glomeromycetes</taxon>
        <taxon>Glomerales</taxon>
        <taxon>Glomeraceae</taxon>
        <taxon>Rhizophagus</taxon>
    </lineage>
</organism>
<dbReference type="EMBL" id="LLXI01005223">
    <property type="protein sequence ID" value="PKY61341.1"/>
    <property type="molecule type" value="Genomic_DNA"/>
</dbReference>
<reference evidence="1 2" key="1">
    <citation type="submission" date="2015-10" db="EMBL/GenBank/DDBJ databases">
        <title>Genome analyses suggest a sexual origin of heterokaryosis in a supposedly ancient asexual fungus.</title>
        <authorList>
            <person name="Ropars J."/>
            <person name="Sedzielewska K."/>
            <person name="Noel J."/>
            <person name="Charron P."/>
            <person name="Farinelli L."/>
            <person name="Marton T."/>
            <person name="Kruger M."/>
            <person name="Pelin A."/>
            <person name="Brachmann A."/>
            <person name="Corradi N."/>
        </authorList>
    </citation>
    <scope>NUCLEOTIDE SEQUENCE [LARGE SCALE GENOMIC DNA]</scope>
    <source>
        <strain evidence="1 2">A4</strain>
    </source>
</reference>
<proteinExistence type="predicted"/>
<evidence type="ECO:0000313" key="1">
    <source>
        <dbReference type="EMBL" id="PKY61341.1"/>
    </source>
</evidence>
<gene>
    <name evidence="1" type="ORF">RhiirA4_486176</name>
</gene>
<evidence type="ECO:0000313" key="2">
    <source>
        <dbReference type="Proteomes" id="UP000234323"/>
    </source>
</evidence>